<dbReference type="AlphaFoldDB" id="A0A1U7WWZ2"/>
<feature type="repeat" description="PPR" evidence="2">
    <location>
        <begin position="286"/>
        <end position="320"/>
    </location>
</feature>
<dbReference type="NCBIfam" id="TIGR00756">
    <property type="entry name" value="PPR"/>
    <property type="match status" value="5"/>
</dbReference>
<dbReference type="GeneID" id="104232857"/>
<dbReference type="RefSeq" id="XP_009784437.1">
    <property type="nucleotide sequence ID" value="XM_009786135.1"/>
</dbReference>
<dbReference type="STRING" id="4096.A0A1U7WWZ2"/>
<dbReference type="InterPro" id="IPR002885">
    <property type="entry name" value="PPR_rpt"/>
</dbReference>
<dbReference type="InterPro" id="IPR011990">
    <property type="entry name" value="TPR-like_helical_dom_sf"/>
</dbReference>
<protein>
    <submittedName>
        <fullName evidence="4">Pentatricopeptide repeat-containing protein At1g09220, mitochondrial isoform X1</fullName>
    </submittedName>
</protein>
<dbReference type="PANTHER" id="PTHR47926">
    <property type="entry name" value="PENTATRICOPEPTIDE REPEAT-CONTAINING PROTEIN"/>
    <property type="match status" value="1"/>
</dbReference>
<reference evidence="4" key="2">
    <citation type="submission" date="2025-08" db="UniProtKB">
        <authorList>
            <consortium name="RefSeq"/>
        </authorList>
    </citation>
    <scope>IDENTIFICATION</scope>
    <source>
        <tissue evidence="4">Leaf</tissue>
    </source>
</reference>
<feature type="repeat" description="PPR" evidence="2">
    <location>
        <begin position="181"/>
        <end position="216"/>
    </location>
</feature>
<dbReference type="eggNOG" id="KOG4197">
    <property type="taxonomic scope" value="Eukaryota"/>
</dbReference>
<dbReference type="FunFam" id="1.25.40.10:FF:001213">
    <property type="entry name" value="Pentatricopeptide repeat-containing protein, mitochondrial"/>
    <property type="match status" value="1"/>
</dbReference>
<evidence type="ECO:0000313" key="3">
    <source>
        <dbReference type="Proteomes" id="UP000189701"/>
    </source>
</evidence>
<feature type="repeat" description="PPR" evidence="2">
    <location>
        <begin position="321"/>
        <end position="356"/>
    </location>
</feature>
<dbReference type="KEGG" id="nsy:104232857"/>
<reference evidence="3" key="1">
    <citation type="journal article" date="2013" name="Genome Biol.">
        <title>Reference genomes and transcriptomes of Nicotiana sylvestris and Nicotiana tomentosiformis.</title>
        <authorList>
            <person name="Sierro N."/>
            <person name="Battey J.N."/>
            <person name="Ouadi S."/>
            <person name="Bovet L."/>
            <person name="Goepfert S."/>
            <person name="Bakaher N."/>
            <person name="Peitsch M.C."/>
            <person name="Ivanov N.V."/>
        </authorList>
    </citation>
    <scope>NUCLEOTIDE SEQUENCE [LARGE SCALE GENOMIC DNA]</scope>
</reference>
<evidence type="ECO:0000256" key="2">
    <source>
        <dbReference type="PROSITE-ProRule" id="PRU00708"/>
    </source>
</evidence>
<name>A0A1U7WWZ2_NICSY</name>
<dbReference type="Proteomes" id="UP000189701">
    <property type="component" value="Unplaced"/>
</dbReference>
<dbReference type="SUPFAM" id="SSF48452">
    <property type="entry name" value="TPR-like"/>
    <property type="match status" value="1"/>
</dbReference>
<feature type="repeat" description="PPR" evidence="2">
    <location>
        <begin position="253"/>
        <end position="283"/>
    </location>
</feature>
<gene>
    <name evidence="4" type="primary">LOC104232857</name>
</gene>
<dbReference type="OrthoDB" id="1879205at2759"/>
<evidence type="ECO:0000313" key="4">
    <source>
        <dbReference type="RefSeq" id="XP_009784437.1"/>
    </source>
</evidence>
<organism evidence="3 4">
    <name type="scientific">Nicotiana sylvestris</name>
    <name type="common">Wood tobacco</name>
    <name type="synonym">South American tobacco</name>
    <dbReference type="NCBI Taxonomy" id="4096"/>
    <lineage>
        <taxon>Eukaryota</taxon>
        <taxon>Viridiplantae</taxon>
        <taxon>Streptophyta</taxon>
        <taxon>Embryophyta</taxon>
        <taxon>Tracheophyta</taxon>
        <taxon>Spermatophyta</taxon>
        <taxon>Magnoliopsida</taxon>
        <taxon>eudicotyledons</taxon>
        <taxon>Gunneridae</taxon>
        <taxon>Pentapetalae</taxon>
        <taxon>asterids</taxon>
        <taxon>lamiids</taxon>
        <taxon>Solanales</taxon>
        <taxon>Solanaceae</taxon>
        <taxon>Nicotianoideae</taxon>
        <taxon>Nicotianeae</taxon>
        <taxon>Nicotiana</taxon>
    </lineage>
</organism>
<dbReference type="Pfam" id="PF01535">
    <property type="entry name" value="PPR"/>
    <property type="match status" value="5"/>
</dbReference>
<proteinExistence type="predicted"/>
<sequence>MGRDVNHLLNLVKRHQNYRRAIQQIHTQLIFTTAENTFNTSSIPIILTLWNSVIRHYSLGIFPQEAFFLFQKLRFQYQKVIYFDSFTYSFLIKASANLAQRGTGKQLHCLSLKDGFESHVYVQTALVNMYGECGFVGEAKKVFDEMPVRNSVTWNALISGSIKWGDVKVARAMFDAMPEKNVISWTGLIDGYTRMGRFDEALSLFREMAVIEEIKPSEVSLLAIFPAIWNVRCLECCQMVHAYGEKSGINAFDIRVMNSLVDAYAKCGSIDDAVRVFEDILNERRNLVSWTSIISGYAMHGMAKEASDSYQMMVDAGVEPNRITFLSMLNACSHGGLVDEGLEFFRKMVDEFGIQPDIKHYGSLIDMLGREGRLVEAEEIALEIPNAMSNVVIWRTLLGACSFHDNADMGERVMQKIMEMENKYGGDYVLLSNILAGMGRLRLQVWYLMPECLSTLIFFQNLGTFLFLDQSFLVKLHQNRNKVSGLDYLLKI</sequence>
<dbReference type="PROSITE" id="PS51375">
    <property type="entry name" value="PPR"/>
    <property type="match status" value="5"/>
</dbReference>
<dbReference type="Gene3D" id="1.25.40.10">
    <property type="entry name" value="Tetratricopeptide repeat domain"/>
    <property type="match status" value="4"/>
</dbReference>
<dbReference type="FunFam" id="1.25.40.10:FF:000348">
    <property type="entry name" value="Pentatricopeptide repeat-containing protein chloroplastic"/>
    <property type="match status" value="1"/>
</dbReference>
<dbReference type="PANTHER" id="PTHR47926:SF460">
    <property type="entry name" value="OS01G0815900 PROTEIN"/>
    <property type="match status" value="1"/>
</dbReference>
<dbReference type="GO" id="GO:0009451">
    <property type="term" value="P:RNA modification"/>
    <property type="evidence" value="ECO:0007669"/>
    <property type="project" value="InterPro"/>
</dbReference>
<keyword evidence="3" id="KW-1185">Reference proteome</keyword>
<dbReference type="Pfam" id="PF13041">
    <property type="entry name" value="PPR_2"/>
    <property type="match status" value="1"/>
</dbReference>
<evidence type="ECO:0000256" key="1">
    <source>
        <dbReference type="ARBA" id="ARBA00022737"/>
    </source>
</evidence>
<feature type="repeat" description="PPR" evidence="2">
    <location>
        <begin position="150"/>
        <end position="180"/>
    </location>
</feature>
<dbReference type="InterPro" id="IPR046960">
    <property type="entry name" value="PPR_At4g14850-like_plant"/>
</dbReference>
<dbReference type="GO" id="GO:0003723">
    <property type="term" value="F:RNA binding"/>
    <property type="evidence" value="ECO:0007669"/>
    <property type="project" value="InterPro"/>
</dbReference>
<accession>A0A1U7WWZ2</accession>
<keyword evidence="1" id="KW-0677">Repeat</keyword>